<dbReference type="Proteomes" id="UP000807469">
    <property type="component" value="Unassembled WGS sequence"/>
</dbReference>
<name>A0A9P5Z575_9AGAR</name>
<evidence type="ECO:0000313" key="2">
    <source>
        <dbReference type="Proteomes" id="UP000807469"/>
    </source>
</evidence>
<evidence type="ECO:0000313" key="1">
    <source>
        <dbReference type="EMBL" id="KAF9480269.1"/>
    </source>
</evidence>
<sequence>MASIRRSTLASTTGYLLLSNNNLLPLQIPQEIIDTIIDEFVASATGTSLQNHRELHSYSLVSRGFRDSAYRHIFFTVDIKLWDHDRHGNWRFNILQRTLEANIHLVPYVRRIHIQTDCTYVIPAYKQESASTDVARNCLEIQIPKWDKELTALLKMLSNANLTDLEISGSSSWEVFSQDLAAELLNIAQSSPYLQSLQLTKLDHIPATILARKNGLCYSRLHIDNCMFLSANSRSIPIDPERILTSTPPLIDFQALQVLELRNLTLIFQDSEDVKVFLHSPLHFPRLIYANVRISESKRDVTLLNQILTSHAPSFKRLTVELCRNSDFPTLEDASMSQTYNLLAVDQLTVMASGLVGVAQDQPHMINGISTFLEYPLLPRTIQAITIEFHTSLLTRSSLYTHDGRIIHVNDPPTDTYFITSMHAIDDVLCDRSRFPRLEKLTVQLFARKEYIRREWCDDLLRNTTSVSADAFPRLHASGVVVIFEGETRVGGSTKIEVCVLNRSWEEEAQSLMDDIDLDPIF</sequence>
<organism evidence="1 2">
    <name type="scientific">Pholiota conissans</name>
    <dbReference type="NCBI Taxonomy" id="109636"/>
    <lineage>
        <taxon>Eukaryota</taxon>
        <taxon>Fungi</taxon>
        <taxon>Dikarya</taxon>
        <taxon>Basidiomycota</taxon>
        <taxon>Agaricomycotina</taxon>
        <taxon>Agaricomycetes</taxon>
        <taxon>Agaricomycetidae</taxon>
        <taxon>Agaricales</taxon>
        <taxon>Agaricineae</taxon>
        <taxon>Strophariaceae</taxon>
        <taxon>Pholiota</taxon>
    </lineage>
</organism>
<proteinExistence type="predicted"/>
<protein>
    <submittedName>
        <fullName evidence="1">Uncharacterized protein</fullName>
    </submittedName>
</protein>
<accession>A0A9P5Z575</accession>
<dbReference type="OrthoDB" id="3071593at2759"/>
<keyword evidence="2" id="KW-1185">Reference proteome</keyword>
<comment type="caution">
    <text evidence="1">The sequence shown here is derived from an EMBL/GenBank/DDBJ whole genome shotgun (WGS) entry which is preliminary data.</text>
</comment>
<reference evidence="1" key="1">
    <citation type="submission" date="2020-11" db="EMBL/GenBank/DDBJ databases">
        <authorList>
            <consortium name="DOE Joint Genome Institute"/>
            <person name="Ahrendt S."/>
            <person name="Riley R."/>
            <person name="Andreopoulos W."/>
            <person name="Labutti K."/>
            <person name="Pangilinan J."/>
            <person name="Ruiz-Duenas F.J."/>
            <person name="Barrasa J.M."/>
            <person name="Sanchez-Garcia M."/>
            <person name="Camarero S."/>
            <person name="Miyauchi S."/>
            <person name="Serrano A."/>
            <person name="Linde D."/>
            <person name="Babiker R."/>
            <person name="Drula E."/>
            <person name="Ayuso-Fernandez I."/>
            <person name="Pacheco R."/>
            <person name="Padilla G."/>
            <person name="Ferreira P."/>
            <person name="Barriuso J."/>
            <person name="Kellner H."/>
            <person name="Castanera R."/>
            <person name="Alfaro M."/>
            <person name="Ramirez L."/>
            <person name="Pisabarro A.G."/>
            <person name="Kuo A."/>
            <person name="Tritt A."/>
            <person name="Lipzen A."/>
            <person name="He G."/>
            <person name="Yan M."/>
            <person name="Ng V."/>
            <person name="Cullen D."/>
            <person name="Martin F."/>
            <person name="Rosso M.-N."/>
            <person name="Henrissat B."/>
            <person name="Hibbett D."/>
            <person name="Martinez A.T."/>
            <person name="Grigoriev I.V."/>
        </authorList>
    </citation>
    <scope>NUCLEOTIDE SEQUENCE</scope>
    <source>
        <strain evidence="1">CIRM-BRFM 674</strain>
    </source>
</reference>
<dbReference type="EMBL" id="MU155197">
    <property type="protein sequence ID" value="KAF9480269.1"/>
    <property type="molecule type" value="Genomic_DNA"/>
</dbReference>
<dbReference type="AlphaFoldDB" id="A0A9P5Z575"/>
<gene>
    <name evidence="1" type="ORF">BDN70DRAFT_877771</name>
</gene>